<dbReference type="PANTHER" id="PTHR43646">
    <property type="entry name" value="GLYCOSYLTRANSFERASE"/>
    <property type="match status" value="1"/>
</dbReference>
<organism evidence="2 3">
    <name type="scientific">Blastococcus jejuensis</name>
    <dbReference type="NCBI Taxonomy" id="351224"/>
    <lineage>
        <taxon>Bacteria</taxon>
        <taxon>Bacillati</taxon>
        <taxon>Actinomycetota</taxon>
        <taxon>Actinomycetes</taxon>
        <taxon>Geodermatophilales</taxon>
        <taxon>Geodermatophilaceae</taxon>
        <taxon>Blastococcus</taxon>
    </lineage>
</organism>
<dbReference type="CDD" id="cd00761">
    <property type="entry name" value="Glyco_tranf_GTA_type"/>
    <property type="match status" value="1"/>
</dbReference>
<dbReference type="InterPro" id="IPR001173">
    <property type="entry name" value="Glyco_trans_2-like"/>
</dbReference>
<evidence type="ECO:0000313" key="2">
    <source>
        <dbReference type="EMBL" id="GAA3171233.1"/>
    </source>
</evidence>
<dbReference type="InterPro" id="IPR029044">
    <property type="entry name" value="Nucleotide-diphossugar_trans"/>
</dbReference>
<accession>A0ABP6P9H8</accession>
<sequence length="380" mass="39722">MSGRALRALAGVSVLGAVHAALNMALLRRPPAEPPPVRRPVTVVLPVRNEERHVAACLASLLDQRGVADLRIVVVDDGSTDGTAKVVREVPDPRVRLVTADPPPPGWLGKPHACATGVAAAGPGDDGVLVFVDADVRLFPDALAAAVAVLDRQGLDLVSPWPRPLAEGLPERLVQPLAPWLWATTLPVRLAERSRRPSLSAANGQFLVLTARGYARAGGHAAVRGEVVEDVALLRAVKRSGGLGGPIDGSRLAACRMYEGWAELREGYAKSLWQAVGGSPAASVAAAAALTAVWVAPPAAALRGSRVGLLGYAAGVAGRAVVAARTGGRVWPDALAHPVSVLLLDVLMARSLRGRRRGTLTWRGRPLAAAPRAQWVTMDR</sequence>
<comment type="caution">
    <text evidence="2">The sequence shown here is derived from an EMBL/GenBank/DDBJ whole genome shotgun (WGS) entry which is preliminary data.</text>
</comment>
<reference evidence="3" key="1">
    <citation type="journal article" date="2019" name="Int. J. Syst. Evol. Microbiol.">
        <title>The Global Catalogue of Microorganisms (GCM) 10K type strain sequencing project: providing services to taxonomists for standard genome sequencing and annotation.</title>
        <authorList>
            <consortium name="The Broad Institute Genomics Platform"/>
            <consortium name="The Broad Institute Genome Sequencing Center for Infectious Disease"/>
            <person name="Wu L."/>
            <person name="Ma J."/>
        </authorList>
    </citation>
    <scope>NUCLEOTIDE SEQUENCE [LARGE SCALE GENOMIC DNA]</scope>
    <source>
        <strain evidence="3">JCM 15614</strain>
    </source>
</reference>
<dbReference type="Gene3D" id="3.90.550.10">
    <property type="entry name" value="Spore Coat Polysaccharide Biosynthesis Protein SpsA, Chain A"/>
    <property type="match status" value="1"/>
</dbReference>
<dbReference type="EMBL" id="BAAAVV010000005">
    <property type="protein sequence ID" value="GAA3171233.1"/>
    <property type="molecule type" value="Genomic_DNA"/>
</dbReference>
<dbReference type="Pfam" id="PF00535">
    <property type="entry name" value="Glycos_transf_2"/>
    <property type="match status" value="1"/>
</dbReference>
<name>A0ABP6P9H8_9ACTN</name>
<keyword evidence="3" id="KW-1185">Reference proteome</keyword>
<dbReference type="SUPFAM" id="SSF53448">
    <property type="entry name" value="Nucleotide-diphospho-sugar transferases"/>
    <property type="match status" value="1"/>
</dbReference>
<dbReference type="Proteomes" id="UP001499924">
    <property type="component" value="Unassembled WGS sequence"/>
</dbReference>
<proteinExistence type="predicted"/>
<dbReference type="PANTHER" id="PTHR43646:SF3">
    <property type="entry name" value="SLR1566 PROTEIN"/>
    <property type="match status" value="1"/>
</dbReference>
<dbReference type="RefSeq" id="WP_344689303.1">
    <property type="nucleotide sequence ID" value="NZ_BAAAVV010000005.1"/>
</dbReference>
<gene>
    <name evidence="2" type="ORF">GCM10010531_25710</name>
</gene>
<evidence type="ECO:0000313" key="3">
    <source>
        <dbReference type="Proteomes" id="UP001499924"/>
    </source>
</evidence>
<feature type="domain" description="Glycosyltransferase 2-like" evidence="1">
    <location>
        <begin position="42"/>
        <end position="161"/>
    </location>
</feature>
<evidence type="ECO:0000259" key="1">
    <source>
        <dbReference type="Pfam" id="PF00535"/>
    </source>
</evidence>
<protein>
    <submittedName>
        <fullName evidence="2">Glycosyltransferase</fullName>
    </submittedName>
</protein>